<dbReference type="EMBL" id="SJPF01000004">
    <property type="protein sequence ID" value="TWT31946.1"/>
    <property type="molecule type" value="Genomic_DNA"/>
</dbReference>
<evidence type="ECO:0000313" key="3">
    <source>
        <dbReference type="Proteomes" id="UP000318878"/>
    </source>
</evidence>
<name>A0A5C5UZY4_9BACT</name>
<gene>
    <name evidence="2" type="ORF">Enr8_38720</name>
</gene>
<reference evidence="2 3" key="1">
    <citation type="submission" date="2019-02" db="EMBL/GenBank/DDBJ databases">
        <title>Deep-cultivation of Planctomycetes and their phenomic and genomic characterization uncovers novel biology.</title>
        <authorList>
            <person name="Wiegand S."/>
            <person name="Jogler M."/>
            <person name="Boedeker C."/>
            <person name="Pinto D."/>
            <person name="Vollmers J."/>
            <person name="Rivas-Marin E."/>
            <person name="Kohn T."/>
            <person name="Peeters S.H."/>
            <person name="Heuer A."/>
            <person name="Rast P."/>
            <person name="Oberbeckmann S."/>
            <person name="Bunk B."/>
            <person name="Jeske O."/>
            <person name="Meyerdierks A."/>
            <person name="Storesund J.E."/>
            <person name="Kallscheuer N."/>
            <person name="Luecker S."/>
            <person name="Lage O.M."/>
            <person name="Pohl T."/>
            <person name="Merkel B.J."/>
            <person name="Hornburger P."/>
            <person name="Mueller R.-W."/>
            <person name="Bruemmer F."/>
            <person name="Labrenz M."/>
            <person name="Spormann A.M."/>
            <person name="Op Den Camp H."/>
            <person name="Overmann J."/>
            <person name="Amann R."/>
            <person name="Jetten M.S.M."/>
            <person name="Mascher T."/>
            <person name="Medema M.H."/>
            <person name="Devos D.P."/>
            <person name="Kaster A.-K."/>
            <person name="Ovreas L."/>
            <person name="Rohde M."/>
            <person name="Galperin M.Y."/>
            <person name="Jogler C."/>
        </authorList>
    </citation>
    <scope>NUCLEOTIDE SEQUENCE [LARGE SCALE GENOMIC DNA]</scope>
    <source>
        <strain evidence="2 3">Enr8</strain>
    </source>
</reference>
<accession>A0A5C5UZY4</accession>
<dbReference type="AlphaFoldDB" id="A0A5C5UZY4"/>
<dbReference type="GO" id="GO:0016787">
    <property type="term" value="F:hydrolase activity"/>
    <property type="evidence" value="ECO:0007669"/>
    <property type="project" value="InterPro"/>
</dbReference>
<comment type="caution">
    <text evidence="2">The sequence shown here is derived from an EMBL/GenBank/DDBJ whole genome shotgun (WGS) entry which is preliminary data.</text>
</comment>
<keyword evidence="3" id="KW-1185">Reference proteome</keyword>
<organism evidence="2 3">
    <name type="scientific">Blastopirellula retiformator</name>
    <dbReference type="NCBI Taxonomy" id="2527970"/>
    <lineage>
        <taxon>Bacteria</taxon>
        <taxon>Pseudomonadati</taxon>
        <taxon>Planctomycetota</taxon>
        <taxon>Planctomycetia</taxon>
        <taxon>Pirellulales</taxon>
        <taxon>Pirellulaceae</taxon>
        <taxon>Blastopirellula</taxon>
    </lineage>
</organism>
<proteinExistence type="predicted"/>
<dbReference type="Proteomes" id="UP000318878">
    <property type="component" value="Unassembled WGS sequence"/>
</dbReference>
<protein>
    <recommendedName>
        <fullName evidence="1">3-keto-alpha-glucoside-1,2-lyase/3-keto-2-hydroxy-glucal hydratase domain-containing protein</fullName>
    </recommendedName>
</protein>
<dbReference type="InterPro" id="IPR010496">
    <property type="entry name" value="AL/BT2_dom"/>
</dbReference>
<feature type="domain" description="3-keto-alpha-glucoside-1,2-lyase/3-keto-2-hydroxy-glucal hydratase" evidence="1">
    <location>
        <begin position="62"/>
        <end position="262"/>
    </location>
</feature>
<dbReference type="Gene3D" id="2.60.120.560">
    <property type="entry name" value="Exo-inulinase, domain 1"/>
    <property type="match status" value="1"/>
</dbReference>
<evidence type="ECO:0000259" key="1">
    <source>
        <dbReference type="Pfam" id="PF06439"/>
    </source>
</evidence>
<sequence>MGYKTRGLIDNAQILNYSEILTLAPFTPPALLLESNMLKRIVPALMLGLALCSFSHAEDKEGFQPLFNGKNLEGFTKHGGKATYAIEGDEIVGTSTLNTPNTFLCTDKEYGDFILEVDFKVDPKLNSGIQIRSQVFAEDKEIEVGDGKTKKMSKDRVHGYQVEIDPSARAWSGGIYDEARRGWLNNLKDNPEAQKAFKQDDWNHYRIECRGDSIKTWINGVPAADLKDGLTSKGLIALQVHGIGNDKSKDGTQVRWKNIMIKELD</sequence>
<dbReference type="Pfam" id="PF06439">
    <property type="entry name" value="3keto-disac_hyd"/>
    <property type="match status" value="1"/>
</dbReference>
<evidence type="ECO:0000313" key="2">
    <source>
        <dbReference type="EMBL" id="TWT31946.1"/>
    </source>
</evidence>